<feature type="coiled-coil region" evidence="4">
    <location>
        <begin position="224"/>
        <end position="408"/>
    </location>
</feature>
<feature type="domain" description="Rad50/SbcC-type AAA" evidence="6">
    <location>
        <begin position="6"/>
        <end position="267"/>
    </location>
</feature>
<dbReference type="InterPro" id="IPR038729">
    <property type="entry name" value="Rad50/SbcC_AAA"/>
</dbReference>
<comment type="similarity">
    <text evidence="1">Belongs to the SMC family. SbcC subfamily.</text>
</comment>
<comment type="caution">
    <text evidence="7">The sequence shown here is derived from an EMBL/GenBank/DDBJ whole genome shotgun (WGS) entry which is preliminary data.</text>
</comment>
<evidence type="ECO:0000259" key="6">
    <source>
        <dbReference type="Pfam" id="PF13476"/>
    </source>
</evidence>
<evidence type="ECO:0000313" key="7">
    <source>
        <dbReference type="EMBL" id="HIV38277.1"/>
    </source>
</evidence>
<dbReference type="Pfam" id="PF13558">
    <property type="entry name" value="SbcC_Walker_B"/>
    <property type="match status" value="1"/>
</dbReference>
<dbReference type="AlphaFoldDB" id="A0A9D1PDC9"/>
<dbReference type="PANTHER" id="PTHR32114:SF2">
    <property type="entry name" value="ABC TRANSPORTER ABCH.3"/>
    <property type="match status" value="1"/>
</dbReference>
<feature type="region of interest" description="Disordered" evidence="5">
    <location>
        <begin position="436"/>
        <end position="470"/>
    </location>
</feature>
<proteinExistence type="inferred from homology"/>
<reference evidence="7" key="2">
    <citation type="submission" date="2021-04" db="EMBL/GenBank/DDBJ databases">
        <authorList>
            <person name="Gilroy R."/>
        </authorList>
    </citation>
    <scope>NUCLEOTIDE SEQUENCE</scope>
    <source>
        <strain evidence="7">CHK195-9823</strain>
    </source>
</reference>
<dbReference type="InterPro" id="IPR027417">
    <property type="entry name" value="P-loop_NTPase"/>
</dbReference>
<keyword evidence="4" id="KW-0175">Coiled coil</keyword>
<evidence type="ECO:0000256" key="4">
    <source>
        <dbReference type="SAM" id="Coils"/>
    </source>
</evidence>
<feature type="coiled-coil region" evidence="4">
    <location>
        <begin position="613"/>
        <end position="805"/>
    </location>
</feature>
<organism evidence="7 8">
    <name type="scientific">Candidatus Blautia stercorigallinarum</name>
    <dbReference type="NCBI Taxonomy" id="2838501"/>
    <lineage>
        <taxon>Bacteria</taxon>
        <taxon>Bacillati</taxon>
        <taxon>Bacillota</taxon>
        <taxon>Clostridia</taxon>
        <taxon>Lachnospirales</taxon>
        <taxon>Lachnospiraceae</taxon>
        <taxon>Blautia</taxon>
    </lineage>
</organism>
<protein>
    <recommendedName>
        <fullName evidence="3">Nuclease SbcCD subunit C</fullName>
    </recommendedName>
</protein>
<evidence type="ECO:0000256" key="2">
    <source>
        <dbReference type="ARBA" id="ARBA00011322"/>
    </source>
</evidence>
<gene>
    <name evidence="7" type="ORF">H9747_04660</name>
</gene>
<accession>A0A9D1PDC9</accession>
<evidence type="ECO:0000256" key="1">
    <source>
        <dbReference type="ARBA" id="ARBA00006930"/>
    </source>
</evidence>
<dbReference type="EMBL" id="DXIQ01000027">
    <property type="protein sequence ID" value="HIV38277.1"/>
    <property type="molecule type" value="Genomic_DNA"/>
</dbReference>
<dbReference type="PANTHER" id="PTHR32114">
    <property type="entry name" value="ABC TRANSPORTER ABCH.3"/>
    <property type="match status" value="1"/>
</dbReference>
<evidence type="ECO:0000313" key="8">
    <source>
        <dbReference type="Proteomes" id="UP000886814"/>
    </source>
</evidence>
<dbReference type="GO" id="GO:0016887">
    <property type="term" value="F:ATP hydrolysis activity"/>
    <property type="evidence" value="ECO:0007669"/>
    <property type="project" value="InterPro"/>
</dbReference>
<feature type="coiled-coil region" evidence="4">
    <location>
        <begin position="890"/>
        <end position="948"/>
    </location>
</feature>
<dbReference type="Gene3D" id="3.40.50.300">
    <property type="entry name" value="P-loop containing nucleotide triphosphate hydrolases"/>
    <property type="match status" value="2"/>
</dbReference>
<sequence>MRPIWIKIKGLNSFLEPQEIDFQELTGEGLFGIFGPTGSGKSSILDGITLALYGTTARNSGNFIHVSTDKALVDYIFSVKTKETHIYRVTRGFKRSKEGSIRSDGARFLEIRGEQEEVLADKVGSVNEKCQEVIGLSKEDFFRTVVLPQGKFSEFLKLDGMERNKMLERLFHLEKYGEELVQIIRARVQQWQGKEREQQGALSRYEEITLEKTEELKEKEKACEEQFKKEALELQEIRRKLEEEKVRMEAQKEYDSLEKEARQLEEQQGEMILAEDRIGQAQKAERLWKDLQDFLQGQQTLTERKEKLEQLLGEQKKLEQEKAVLKEEVEKAREKKEKVLPDLEIQRIRLEEGIALLAGMKTLEEEVRKKKKDLEDRNRQLQEDQTKLEKLEKDLKLYEEKREEAALALSKVKITAREQEAVQEGYRLWLELGRRKEEKEKKEKELEQLRGQQEAENKEEQKLQGEKEQAATRLLEVQKKRKEDEDALTKLAHLESLKERLSRVEEEQARKKILEDKRKKLEEQEKELVRELSRAEQEKNLAQEERNQAEEAYRKNLAHILARDLKEGQPCPVCGSIHHESPVSFAMDQDDPEERRTRAEKAFQQIAGNITRLTTLLENNRQQERARKEEESRLNQEFLGMDLEKEKINLSAREKEREILTERAEREKKTEQELQDRVLGLEKSAAGKKARKESLGVEADRKQKELDRLAEEIRELEKGFESLPENISKGDFPEIYQELQEKNQHREQYQEYLEKIDTAIEARRKSRENGTRIIQEERTEKARVEAELQGTEKELLEKRQQIREKAGDTEGLEEKKEGLLREKRTLETYIGEKEEQWKAFQERENRIGQEKASGEALVTEGEKELQKREVSLSRHMTEEKVENISWIQAHRMEKEELEILEEKLQIFQRNSLSVKSRMDAAKARLKGERISEEQIEERRKIMQDLENRQGETNRILGGLRKEREQTEKAWKEKEVLEEKMGQIRHKLDLFLELEGLFRGKKFVEYVARYYMEYVSREADEKLKEMTGSSLGLETDQNGLFIIRDYKNGGATRPASTLSGGETFMASLALALALSSQIQMKGAAPMELFFLDEGFGTLDEKYLEIVMEALEKIRDRKRSVGVISHVEEIKARIPVRLIVEPSKAGEGGSKIHIERE</sequence>
<dbReference type="SUPFAM" id="SSF52540">
    <property type="entry name" value="P-loop containing nucleoside triphosphate hydrolases"/>
    <property type="match status" value="1"/>
</dbReference>
<dbReference type="GO" id="GO:0006302">
    <property type="term" value="P:double-strand break repair"/>
    <property type="evidence" value="ECO:0007669"/>
    <property type="project" value="InterPro"/>
</dbReference>
<reference evidence="7" key="1">
    <citation type="journal article" date="2021" name="PeerJ">
        <title>Extensive microbial diversity within the chicken gut microbiome revealed by metagenomics and culture.</title>
        <authorList>
            <person name="Gilroy R."/>
            <person name="Ravi A."/>
            <person name="Getino M."/>
            <person name="Pursley I."/>
            <person name="Horton D.L."/>
            <person name="Alikhan N.F."/>
            <person name="Baker D."/>
            <person name="Gharbi K."/>
            <person name="Hall N."/>
            <person name="Watson M."/>
            <person name="Adriaenssens E.M."/>
            <person name="Foster-Nyarko E."/>
            <person name="Jarju S."/>
            <person name="Secka A."/>
            <person name="Antonio M."/>
            <person name="Oren A."/>
            <person name="Chaudhuri R.R."/>
            <person name="La Ragione R."/>
            <person name="Hildebrand F."/>
            <person name="Pallen M.J."/>
        </authorList>
    </citation>
    <scope>NUCLEOTIDE SEQUENCE</scope>
    <source>
        <strain evidence="7">CHK195-9823</strain>
    </source>
</reference>
<dbReference type="Proteomes" id="UP000886814">
    <property type="component" value="Unassembled WGS sequence"/>
</dbReference>
<name>A0A9D1PDC9_9FIRM</name>
<dbReference type="Pfam" id="PF13476">
    <property type="entry name" value="AAA_23"/>
    <property type="match status" value="1"/>
</dbReference>
<evidence type="ECO:0000256" key="5">
    <source>
        <dbReference type="SAM" id="MobiDB-lite"/>
    </source>
</evidence>
<comment type="subunit">
    <text evidence="2">Heterodimer of SbcC and SbcD.</text>
</comment>
<evidence type="ECO:0000256" key="3">
    <source>
        <dbReference type="ARBA" id="ARBA00013368"/>
    </source>
</evidence>